<evidence type="ECO:0000313" key="2">
    <source>
        <dbReference type="EMBL" id="PKY62360.1"/>
    </source>
</evidence>
<feature type="compositionally biased region" description="Low complexity" evidence="1">
    <location>
        <begin position="8"/>
        <end position="21"/>
    </location>
</feature>
<reference evidence="2 3" key="1">
    <citation type="submission" date="2015-10" db="EMBL/GenBank/DDBJ databases">
        <title>Genome analyses suggest a sexual origin of heterokaryosis in a supposedly ancient asexual fungus.</title>
        <authorList>
            <person name="Ropars J."/>
            <person name="Sedzielewska K."/>
            <person name="Noel J."/>
            <person name="Charron P."/>
            <person name="Farinelli L."/>
            <person name="Marton T."/>
            <person name="Kruger M."/>
            <person name="Pelin A."/>
            <person name="Brachmann A."/>
            <person name="Corradi N."/>
        </authorList>
    </citation>
    <scope>NUCLEOTIDE SEQUENCE [LARGE SCALE GENOMIC DNA]</scope>
    <source>
        <strain evidence="2 3">A4</strain>
    </source>
</reference>
<evidence type="ECO:0000256" key="1">
    <source>
        <dbReference type="SAM" id="MobiDB-lite"/>
    </source>
</evidence>
<keyword evidence="3" id="KW-1185">Reference proteome</keyword>
<dbReference type="Proteomes" id="UP000234323">
    <property type="component" value="Unassembled WGS sequence"/>
</dbReference>
<name>A0A2I1HTZ8_9GLOM</name>
<dbReference type="AlphaFoldDB" id="A0A2I1HTZ8"/>
<proteinExistence type="predicted"/>
<sequence>MEGVEFTSSQLSGSNNSSSSNQAIVQQPENNGQGLCSSVHALSHKENELTVSTALDKSDKQPQQSWTVIGKAKQFQLFFWENPTEKKNYVYRIIWVAVTFADSKLEQCFKKEWVIRFCKHIFPSTLSGEERNHRFKYVLKLANLPSGLETAQKTINTNKRNVRIVFTNQFIKYEDPTNYWEDGLDNWKDKQNSILIKVQTTTEAKIEQFINLLNKANNRLANIEVQILNSKVPSDT</sequence>
<protein>
    <submittedName>
        <fullName evidence="2">Uncharacterized protein</fullName>
    </submittedName>
</protein>
<gene>
    <name evidence="2" type="ORF">RhiirA4_488720</name>
</gene>
<feature type="region of interest" description="Disordered" evidence="1">
    <location>
        <begin position="1"/>
        <end position="23"/>
    </location>
</feature>
<dbReference type="EMBL" id="LLXI01006970">
    <property type="protein sequence ID" value="PKY62360.1"/>
    <property type="molecule type" value="Genomic_DNA"/>
</dbReference>
<evidence type="ECO:0000313" key="3">
    <source>
        <dbReference type="Proteomes" id="UP000234323"/>
    </source>
</evidence>
<comment type="caution">
    <text evidence="2">The sequence shown here is derived from an EMBL/GenBank/DDBJ whole genome shotgun (WGS) entry which is preliminary data.</text>
</comment>
<organism evidence="2 3">
    <name type="scientific">Rhizophagus irregularis</name>
    <dbReference type="NCBI Taxonomy" id="588596"/>
    <lineage>
        <taxon>Eukaryota</taxon>
        <taxon>Fungi</taxon>
        <taxon>Fungi incertae sedis</taxon>
        <taxon>Mucoromycota</taxon>
        <taxon>Glomeromycotina</taxon>
        <taxon>Glomeromycetes</taxon>
        <taxon>Glomerales</taxon>
        <taxon>Glomeraceae</taxon>
        <taxon>Rhizophagus</taxon>
    </lineage>
</organism>
<accession>A0A2I1HTZ8</accession>